<accession>A0ABT2F3G7</accession>
<organism evidence="2 3">
    <name type="scientific">Staphylococcus americanisciuri</name>
    <dbReference type="NCBI Taxonomy" id="2973940"/>
    <lineage>
        <taxon>Bacteria</taxon>
        <taxon>Bacillati</taxon>
        <taxon>Bacillota</taxon>
        <taxon>Bacilli</taxon>
        <taxon>Bacillales</taxon>
        <taxon>Staphylococcaceae</taxon>
        <taxon>Staphylococcus</taxon>
    </lineage>
</organism>
<evidence type="ECO:0000256" key="1">
    <source>
        <dbReference type="SAM" id="Phobius"/>
    </source>
</evidence>
<keyword evidence="3" id="KW-1185">Reference proteome</keyword>
<feature type="transmembrane region" description="Helical" evidence="1">
    <location>
        <begin position="112"/>
        <end position="130"/>
    </location>
</feature>
<dbReference type="Proteomes" id="UP001205609">
    <property type="component" value="Unassembled WGS sequence"/>
</dbReference>
<comment type="caution">
    <text evidence="2">The sequence shown here is derived from an EMBL/GenBank/DDBJ whole genome shotgun (WGS) entry which is preliminary data.</text>
</comment>
<proteinExistence type="predicted"/>
<protein>
    <submittedName>
        <fullName evidence="2">DUF1700 domain-containing protein</fullName>
    </submittedName>
</protein>
<reference evidence="2 3" key="1">
    <citation type="journal article" date="2023" name="Int. J. Syst. Evol. Microbiol.">
        <title>Streptococcus sciuri sp. nov., Staphylococcus marylandisciuri sp. nov. and Staphylococcus americanisciuri sp. nov., isolated from faeces of eastern grey squirrel (Sciurus carolinensis).</title>
        <authorList>
            <person name="Volokhov D.V."/>
            <person name="Zagorodnyaya T.A."/>
            <person name="Furtak V.A."/>
            <person name="Nattanmai G."/>
            <person name="Randall L."/>
            <person name="Jose S."/>
            <person name="Gao Y."/>
            <person name="Eisenberg T."/>
            <person name="Delmonte P."/>
            <person name="Blom J."/>
            <person name="Mitchell K.K."/>
        </authorList>
    </citation>
    <scope>NUCLEOTIDE SEQUENCE [LARGE SCALE GENOMIC DNA]</scope>
    <source>
        <strain evidence="2 3">GRT3</strain>
    </source>
</reference>
<keyword evidence="1" id="KW-0812">Transmembrane</keyword>
<dbReference type="EMBL" id="JANUXY010000008">
    <property type="protein sequence ID" value="MCS4486932.1"/>
    <property type="molecule type" value="Genomic_DNA"/>
</dbReference>
<dbReference type="Pfam" id="PF22564">
    <property type="entry name" value="HAAS"/>
    <property type="match status" value="1"/>
</dbReference>
<sequence length="185" mass="21239">MDKITFLNELEYQLHKLPQDKIDEVMTKYENHFYQEAQKGHSDKAIVAALDSPKQIAKRKYAKYALNDAERRPNIPHMMRAVVATVGVSIITLCFILIPLTIVLIVMAAATFVSLGMILAPLILFIWNMWAGIQNFSLSNYLFSFAYLGLGTMFLVIIIKLLIAIRHLLIRYMKWNVNFIKKGTM</sequence>
<feature type="transmembrane region" description="Helical" evidence="1">
    <location>
        <begin position="81"/>
        <end position="106"/>
    </location>
</feature>
<name>A0ABT2F3G7_9STAP</name>
<gene>
    <name evidence="2" type="ORF">NXS11_08485</name>
</gene>
<evidence type="ECO:0000313" key="3">
    <source>
        <dbReference type="Proteomes" id="UP001205609"/>
    </source>
</evidence>
<feature type="transmembrane region" description="Helical" evidence="1">
    <location>
        <begin position="142"/>
        <end position="165"/>
    </location>
</feature>
<dbReference type="RefSeq" id="WP_259200534.1">
    <property type="nucleotide sequence ID" value="NZ_JANUXY010000008.1"/>
</dbReference>
<keyword evidence="1" id="KW-1133">Transmembrane helix</keyword>
<keyword evidence="1" id="KW-0472">Membrane</keyword>
<evidence type="ECO:0000313" key="2">
    <source>
        <dbReference type="EMBL" id="MCS4486932.1"/>
    </source>
</evidence>